<dbReference type="Pfam" id="PF01609">
    <property type="entry name" value="DDE_Tnp_1"/>
    <property type="match status" value="1"/>
</dbReference>
<keyword evidence="3" id="KW-1185">Reference proteome</keyword>
<dbReference type="GO" id="GO:0004803">
    <property type="term" value="F:transposase activity"/>
    <property type="evidence" value="ECO:0007669"/>
    <property type="project" value="InterPro"/>
</dbReference>
<protein>
    <submittedName>
        <fullName evidence="2">Transposase DDE domain-containing protein</fullName>
    </submittedName>
</protein>
<dbReference type="Proteomes" id="UP000198979">
    <property type="component" value="Unassembled WGS sequence"/>
</dbReference>
<gene>
    <name evidence="2" type="ORF">SAMN05216169_1002128</name>
</gene>
<name>A0A1I0SKM4_9BACL</name>
<evidence type="ECO:0000259" key="1">
    <source>
        <dbReference type="Pfam" id="PF01609"/>
    </source>
</evidence>
<organism evidence="2 3">
    <name type="scientific">Anoxybacillus pushchinoensis</name>
    <dbReference type="NCBI Taxonomy" id="150248"/>
    <lineage>
        <taxon>Bacteria</taxon>
        <taxon>Bacillati</taxon>
        <taxon>Bacillota</taxon>
        <taxon>Bacilli</taxon>
        <taxon>Bacillales</taxon>
        <taxon>Anoxybacillaceae</taxon>
        <taxon>Anoxybacillus</taxon>
    </lineage>
</organism>
<dbReference type="EMBL" id="FOJQ01000002">
    <property type="protein sequence ID" value="SFA39993.1"/>
    <property type="molecule type" value="Genomic_DNA"/>
</dbReference>
<dbReference type="InterPro" id="IPR002559">
    <property type="entry name" value="Transposase_11"/>
</dbReference>
<dbReference type="GO" id="GO:0006313">
    <property type="term" value="P:DNA transposition"/>
    <property type="evidence" value="ECO:0007669"/>
    <property type="project" value="InterPro"/>
</dbReference>
<accession>A0A1I0SKM4</accession>
<proteinExistence type="predicted"/>
<dbReference type="AlphaFoldDB" id="A0A1I0SKM4"/>
<dbReference type="STRING" id="150248.SAMN05216169_1002128"/>
<sequence>MAPELLVSLQQWDIELVLGDAAYDSEKVRQTAEQAGILFLSPINRRNSVERKDAYGRVLSVFLKTRFGQWLFGLRREIERVFNELKSDGVEQPRWYGFHRYLLHVLCCILMHNFEFLL</sequence>
<reference evidence="3" key="1">
    <citation type="submission" date="2016-10" db="EMBL/GenBank/DDBJ databases">
        <authorList>
            <person name="Varghese N."/>
            <person name="Submissions S."/>
        </authorList>
    </citation>
    <scope>NUCLEOTIDE SEQUENCE [LARGE SCALE GENOMIC DNA]</scope>
    <source>
        <strain evidence="3">K1</strain>
    </source>
</reference>
<dbReference type="GO" id="GO:0003677">
    <property type="term" value="F:DNA binding"/>
    <property type="evidence" value="ECO:0007669"/>
    <property type="project" value="InterPro"/>
</dbReference>
<evidence type="ECO:0000313" key="3">
    <source>
        <dbReference type="Proteomes" id="UP000198979"/>
    </source>
</evidence>
<evidence type="ECO:0000313" key="2">
    <source>
        <dbReference type="EMBL" id="SFA39993.1"/>
    </source>
</evidence>
<feature type="domain" description="Transposase IS4-like" evidence="1">
    <location>
        <begin position="2"/>
        <end position="114"/>
    </location>
</feature>